<dbReference type="PANTHER" id="PTHR42085:SF2">
    <property type="entry name" value="F-BOX DOMAIN-CONTAINING PROTEIN"/>
    <property type="match status" value="1"/>
</dbReference>
<dbReference type="InterPro" id="IPR038883">
    <property type="entry name" value="AN11006-like"/>
</dbReference>
<dbReference type="AlphaFoldDB" id="A0A9P8K7K9"/>
<name>A0A9P8K7K9_AURME</name>
<evidence type="ECO:0008006" key="3">
    <source>
        <dbReference type="Google" id="ProtNLM"/>
    </source>
</evidence>
<organism evidence="1 2">
    <name type="scientific">Aureobasidium melanogenum</name>
    <name type="common">Aureobasidium pullulans var. melanogenum</name>
    <dbReference type="NCBI Taxonomy" id="46634"/>
    <lineage>
        <taxon>Eukaryota</taxon>
        <taxon>Fungi</taxon>
        <taxon>Dikarya</taxon>
        <taxon>Ascomycota</taxon>
        <taxon>Pezizomycotina</taxon>
        <taxon>Dothideomycetes</taxon>
        <taxon>Dothideomycetidae</taxon>
        <taxon>Dothideales</taxon>
        <taxon>Saccotheciaceae</taxon>
        <taxon>Aureobasidium</taxon>
    </lineage>
</organism>
<comment type="caution">
    <text evidence="1">The sequence shown here is derived from an EMBL/GenBank/DDBJ whole genome shotgun (WGS) entry which is preliminary data.</text>
</comment>
<dbReference type="PANTHER" id="PTHR42085">
    <property type="entry name" value="F-BOX DOMAIN-CONTAINING PROTEIN"/>
    <property type="match status" value="1"/>
</dbReference>
<gene>
    <name evidence="1" type="ORF">KCV03_g5444</name>
</gene>
<dbReference type="OrthoDB" id="3934122at2759"/>
<protein>
    <recommendedName>
        <fullName evidence="3">F-box domain-containing protein</fullName>
    </recommendedName>
</protein>
<dbReference type="EMBL" id="JAHFYH010000036">
    <property type="protein sequence ID" value="KAH0220712.1"/>
    <property type="molecule type" value="Genomic_DNA"/>
</dbReference>
<reference evidence="1" key="1">
    <citation type="journal article" date="2021" name="J Fungi (Basel)">
        <title>Virulence traits and population genomics of the black yeast Aureobasidium melanogenum.</title>
        <authorList>
            <person name="Cernosa A."/>
            <person name="Sun X."/>
            <person name="Gostincar C."/>
            <person name="Fang C."/>
            <person name="Gunde-Cimerman N."/>
            <person name="Song Z."/>
        </authorList>
    </citation>
    <scope>NUCLEOTIDE SEQUENCE</scope>
    <source>
        <strain evidence="1">EXF-8016</strain>
    </source>
</reference>
<feature type="non-terminal residue" evidence="1">
    <location>
        <position position="280"/>
    </location>
</feature>
<reference evidence="1" key="2">
    <citation type="submission" date="2021-08" db="EMBL/GenBank/DDBJ databases">
        <authorList>
            <person name="Gostincar C."/>
            <person name="Sun X."/>
            <person name="Song Z."/>
            <person name="Gunde-Cimerman N."/>
        </authorList>
    </citation>
    <scope>NUCLEOTIDE SEQUENCE</scope>
    <source>
        <strain evidence="1">EXF-8016</strain>
    </source>
</reference>
<evidence type="ECO:0000313" key="2">
    <source>
        <dbReference type="Proteomes" id="UP000767238"/>
    </source>
</evidence>
<dbReference type="Proteomes" id="UP000767238">
    <property type="component" value="Unassembled WGS sequence"/>
</dbReference>
<accession>A0A9P8K7K9</accession>
<proteinExistence type="predicted"/>
<sequence length="280" mass="32328">MSSFLDLPPEIRSMIYKMLLQDTFAKDTRILYFGDNPLRSGVDPDRIRHKQPFERICSQGDIEFLNTKSILARHIAMAEYIIHLADIDDLLFLASTCRLIRSELLALAWSNADVHIKSPGNYNELHYVFYDRLTSQSCNHIRTLHFNIDYCQWSPSETIKIIELICTRLPQFEQLIVNGFFSFGHGGEPFAPGVAVLKTLPPHIAVELRTTPVAKLRSRTNRPRILGRKNKHINGHLQYLRMEFGSLRQKRQEKLARMKQGDQMCEALEATVEMRSLMVS</sequence>
<evidence type="ECO:0000313" key="1">
    <source>
        <dbReference type="EMBL" id="KAH0220712.1"/>
    </source>
</evidence>